<keyword evidence="2" id="KW-1185">Reference proteome</keyword>
<dbReference type="GeneID" id="132804297"/>
<accession>A0ABM4ACM6</accession>
<evidence type="ECO:0000313" key="3">
    <source>
        <dbReference type="RefSeq" id="XP_060674472.1"/>
    </source>
</evidence>
<feature type="compositionally biased region" description="Basic and acidic residues" evidence="1">
    <location>
        <begin position="41"/>
        <end position="56"/>
    </location>
</feature>
<evidence type="ECO:0000256" key="1">
    <source>
        <dbReference type="SAM" id="MobiDB-lite"/>
    </source>
</evidence>
<gene>
    <name evidence="3" type="primary">LOC132804297</name>
</gene>
<name>A0ABM4ACM6_ZIZJJ</name>
<proteinExistence type="predicted"/>
<dbReference type="Proteomes" id="UP001652623">
    <property type="component" value="Chromosome 6"/>
</dbReference>
<protein>
    <submittedName>
        <fullName evidence="3">Uncharacterized protein LOC132804297</fullName>
    </submittedName>
</protein>
<organism evidence="2 3">
    <name type="scientific">Ziziphus jujuba</name>
    <name type="common">Chinese jujube</name>
    <name type="synonym">Ziziphus sativa</name>
    <dbReference type="NCBI Taxonomy" id="326968"/>
    <lineage>
        <taxon>Eukaryota</taxon>
        <taxon>Viridiplantae</taxon>
        <taxon>Streptophyta</taxon>
        <taxon>Embryophyta</taxon>
        <taxon>Tracheophyta</taxon>
        <taxon>Spermatophyta</taxon>
        <taxon>Magnoliopsida</taxon>
        <taxon>eudicotyledons</taxon>
        <taxon>Gunneridae</taxon>
        <taxon>Pentapetalae</taxon>
        <taxon>rosids</taxon>
        <taxon>fabids</taxon>
        <taxon>Rosales</taxon>
        <taxon>Rhamnaceae</taxon>
        <taxon>Paliureae</taxon>
        <taxon>Ziziphus</taxon>
    </lineage>
</organism>
<feature type="region of interest" description="Disordered" evidence="1">
    <location>
        <begin position="1"/>
        <end position="114"/>
    </location>
</feature>
<evidence type="ECO:0000313" key="2">
    <source>
        <dbReference type="Proteomes" id="UP001652623"/>
    </source>
</evidence>
<sequence length="236" mass="26639">MMDKKRKINTFRSHAEEWLQHPSSASSASTCEISETDENYNQEKRQRLINREDHNDSSPPSSSTCEISETDEKPNEEEDKNLSQDDHITLGTDTPNPERERPINGSSTGGGKKLEYDQQHDLIPVGRLLEEAMSSNGLSEELKNCLEPRIVGNLKQLLEKETEPNIEEVGLMKIARMAYLLQLISPFNDDIDKAGKAVRLLQEGLCLLDEAKGLLRSVVNKLDFNYLRLEGAEELS</sequence>
<reference evidence="3" key="1">
    <citation type="submission" date="2025-08" db="UniProtKB">
        <authorList>
            <consortium name="RefSeq"/>
        </authorList>
    </citation>
    <scope>IDENTIFICATION</scope>
    <source>
        <tissue evidence="3">Seedling</tissue>
    </source>
</reference>
<dbReference type="RefSeq" id="XP_060674472.1">
    <property type="nucleotide sequence ID" value="XM_060818489.1"/>
</dbReference>